<dbReference type="InterPro" id="IPR007554">
    <property type="entry name" value="Glycerophosphate_synth"/>
</dbReference>
<evidence type="ECO:0008006" key="3">
    <source>
        <dbReference type="Google" id="ProtNLM"/>
    </source>
</evidence>
<dbReference type="Gene3D" id="3.40.50.11820">
    <property type="match status" value="1"/>
</dbReference>
<evidence type="ECO:0000313" key="2">
    <source>
        <dbReference type="Proteomes" id="UP001501577"/>
    </source>
</evidence>
<name>A0ABN3Y1K6_9ENTE</name>
<comment type="caution">
    <text evidence="1">The sequence shown here is derived from an EMBL/GenBank/DDBJ whole genome shotgun (WGS) entry which is preliminary data.</text>
</comment>
<proteinExistence type="predicted"/>
<organism evidence="1 2">
    <name type="scientific">Tetragenococcus solitarius</name>
    <dbReference type="NCBI Taxonomy" id="71453"/>
    <lineage>
        <taxon>Bacteria</taxon>
        <taxon>Bacillati</taxon>
        <taxon>Bacillota</taxon>
        <taxon>Bacilli</taxon>
        <taxon>Lactobacillales</taxon>
        <taxon>Enterococcaceae</taxon>
        <taxon>Tetragenococcus</taxon>
    </lineage>
</organism>
<reference evidence="1 2" key="1">
    <citation type="journal article" date="2019" name="Int. J. Syst. Evol. Microbiol.">
        <title>The Global Catalogue of Microorganisms (GCM) 10K type strain sequencing project: providing services to taxonomists for standard genome sequencing and annotation.</title>
        <authorList>
            <consortium name="The Broad Institute Genomics Platform"/>
            <consortium name="The Broad Institute Genome Sequencing Center for Infectious Disease"/>
            <person name="Wu L."/>
            <person name="Ma J."/>
        </authorList>
    </citation>
    <scope>NUCLEOTIDE SEQUENCE [LARGE SCALE GENOMIC DNA]</scope>
    <source>
        <strain evidence="1 2">JCM 8736</strain>
    </source>
</reference>
<dbReference type="Pfam" id="PF04464">
    <property type="entry name" value="Glyphos_transf"/>
    <property type="match status" value="1"/>
</dbReference>
<evidence type="ECO:0000313" key="1">
    <source>
        <dbReference type="EMBL" id="GAA3014049.1"/>
    </source>
</evidence>
<sequence length="816" mass="96001">MKERIQLISAQEDNIIFEKSKQLAIDNVFLLDKEKHRIDVEITSQEDNLALKNPEAKMEKGVNYSLWINDYQKASEKNFLIGINNLSIEGNADSIVFRKHKDSIYSTNSKYIMEGDIPVTLVEFTEHNSSLKLFNKELTQNNVKGFFAVNEETGEEQRLLYSFSEDKFSINLSEILPQGHWQLKVLYKLGETYLMDTVVEGDPMCYNKSSFIGYVGYSRGRHQGVYFRQNMLIICSLLIEEFFKSIPVDEREDIVMKQVLVHNKPTKGLELCIVNEQFINSQLKEIIFVSRKNKRRVRITTVKLMNGNIFVPLTAESLQEVGNNRWDLEAWFVDGKKSKSGRLQVVRETNNRLTYLNTSIEDYSIMVYSTMNNYVAILKSSGSAVFKEKYKVKTKMLDITKKNNKGFLITAQVKQDGNLTIKNILLKLRSHDTVKLIEAKDTEVEHIQNRTFSVQGSLLLDWDNDFFPLYWDIFITVMDKDGNEERIKVTNATYKLKKQINKDYFENAIYVKDKILYPYVTLKDDIAFMMRNREYYENKKTKIKEKLAYIVYLILKPFYFRRKDIWLGFEKFSSTAQDNGYAFFQYVDTNNLHGDFYFILDRNSSDFNDIKKESNNVVTFMSFKYFLLIYASKLLISSENKRHVYNLHVRTGLVPKRIMKKQSVFLQHGVTALKQSKVFKKAKGRGNFNLVIATSDLEKEIIHQNWKYELNEIAVTGFSRWDKLFNKVNNGNRKKIFVMPTWRTWMEDMPKEDFKRTDYYDNYISFLSSKELEAILEKYNLQLIFFLHPKFKQYISEFYLKSDAGFYNEVSHLANI</sequence>
<dbReference type="InterPro" id="IPR043149">
    <property type="entry name" value="TagF_N"/>
</dbReference>
<dbReference type="RefSeq" id="WP_344672422.1">
    <property type="nucleotide sequence ID" value="NZ_BAAAXQ010000022.1"/>
</dbReference>
<gene>
    <name evidence="1" type="ORF">GCM10019998_07670</name>
</gene>
<dbReference type="Proteomes" id="UP001501577">
    <property type="component" value="Unassembled WGS sequence"/>
</dbReference>
<keyword evidence="2" id="KW-1185">Reference proteome</keyword>
<dbReference type="EMBL" id="BAAAXQ010000022">
    <property type="protein sequence ID" value="GAA3014049.1"/>
    <property type="molecule type" value="Genomic_DNA"/>
</dbReference>
<protein>
    <recommendedName>
        <fullName evidence="3">CDP-glycerol glycerophosphotransferase</fullName>
    </recommendedName>
</protein>
<accession>A0ABN3Y1K6</accession>